<dbReference type="SUPFAM" id="SSF56112">
    <property type="entry name" value="Protein kinase-like (PK-like)"/>
    <property type="match status" value="1"/>
</dbReference>
<dbReference type="PANTHER" id="PTHR11102:SF160">
    <property type="entry name" value="ERAD-ASSOCIATED E3 UBIQUITIN-PROTEIN LIGASE COMPONENT HRD3"/>
    <property type="match status" value="1"/>
</dbReference>
<dbReference type="Gene3D" id="1.25.40.10">
    <property type="entry name" value="Tetratricopeptide repeat domain"/>
    <property type="match status" value="3"/>
</dbReference>
<dbReference type="Pfam" id="PF08238">
    <property type="entry name" value="Sel1"/>
    <property type="match status" value="11"/>
</dbReference>
<organism evidence="3 4">
    <name type="scientific">Actinomortierella ambigua</name>
    <dbReference type="NCBI Taxonomy" id="1343610"/>
    <lineage>
        <taxon>Eukaryota</taxon>
        <taxon>Fungi</taxon>
        <taxon>Fungi incertae sedis</taxon>
        <taxon>Mucoromycota</taxon>
        <taxon>Mortierellomycotina</taxon>
        <taxon>Mortierellomycetes</taxon>
        <taxon>Mortierellales</taxon>
        <taxon>Mortierellaceae</taxon>
        <taxon>Actinomortierella</taxon>
    </lineage>
</organism>
<dbReference type="PANTHER" id="PTHR11102">
    <property type="entry name" value="SEL-1-LIKE PROTEIN"/>
    <property type="match status" value="1"/>
</dbReference>
<evidence type="ECO:0000313" key="4">
    <source>
        <dbReference type="Proteomes" id="UP000807716"/>
    </source>
</evidence>
<evidence type="ECO:0000313" key="3">
    <source>
        <dbReference type="EMBL" id="KAG0266109.1"/>
    </source>
</evidence>
<dbReference type="InterPro" id="IPR050767">
    <property type="entry name" value="Sel1_AlgK"/>
</dbReference>
<keyword evidence="4" id="KW-1185">Reference proteome</keyword>
<dbReference type="InterPro" id="IPR011990">
    <property type="entry name" value="TPR-like_helical_dom_sf"/>
</dbReference>
<dbReference type="Proteomes" id="UP000807716">
    <property type="component" value="Unassembled WGS sequence"/>
</dbReference>
<dbReference type="SUPFAM" id="SSF81901">
    <property type="entry name" value="HCP-like"/>
    <property type="match status" value="3"/>
</dbReference>
<dbReference type="EMBL" id="JAAAJB010000101">
    <property type="protein sequence ID" value="KAG0266109.1"/>
    <property type="molecule type" value="Genomic_DNA"/>
</dbReference>
<dbReference type="PROSITE" id="PS00108">
    <property type="entry name" value="PROTEIN_KINASE_ST"/>
    <property type="match status" value="1"/>
</dbReference>
<dbReference type="InterPro" id="IPR011009">
    <property type="entry name" value="Kinase-like_dom_sf"/>
</dbReference>
<dbReference type="AlphaFoldDB" id="A0A9P6U983"/>
<accession>A0A9P6U983</accession>
<dbReference type="PRINTS" id="PR00109">
    <property type="entry name" value="TYRKINASE"/>
</dbReference>
<dbReference type="InterPro" id="IPR001245">
    <property type="entry name" value="Ser-Thr/Tyr_kinase_cat_dom"/>
</dbReference>
<gene>
    <name evidence="3" type="ORF">DFQ27_000156</name>
</gene>
<dbReference type="SMART" id="SM00220">
    <property type="entry name" value="S_TKc"/>
    <property type="match status" value="1"/>
</dbReference>
<dbReference type="PROSITE" id="PS50011">
    <property type="entry name" value="PROTEIN_KINASE_DOM"/>
    <property type="match status" value="1"/>
</dbReference>
<feature type="domain" description="Protein kinase" evidence="2">
    <location>
        <begin position="139"/>
        <end position="398"/>
    </location>
</feature>
<dbReference type="OrthoDB" id="272077at2759"/>
<dbReference type="InterPro" id="IPR000719">
    <property type="entry name" value="Prot_kinase_dom"/>
</dbReference>
<dbReference type="InterPro" id="IPR008271">
    <property type="entry name" value="Ser/Thr_kinase_AS"/>
</dbReference>
<dbReference type="GO" id="GO:0004672">
    <property type="term" value="F:protein kinase activity"/>
    <property type="evidence" value="ECO:0007669"/>
    <property type="project" value="InterPro"/>
</dbReference>
<dbReference type="Gene3D" id="1.10.510.10">
    <property type="entry name" value="Transferase(Phosphotransferase) domain 1"/>
    <property type="match status" value="1"/>
</dbReference>
<sequence>MAEYTATNTLQRDQLPVPNGYEEVLLPDFYAEVNELCLAVMEVKKPKMAKADIEDDARKLPCMLKIALNMLIHANVQDQTVLGFLVRENICEVFSMNLAYEAIYIPKSLGRFLLPQNQLGIPGVLPALGPLAAAKHSLLALGESHDSGTFGAAHVARWGNQPCAAKAFFVNQSDFHQDVIQKEISLLQTLRHRHIIQFYRTHEEDNRVYLLVELAARGSLCRAIATGELGNNWPTKMRLAQEIAQGLAFIHQEKVLHRDLKSANVLLTKHMEVKLADFGLAKVRSLASAASIASQGTLRWVAPELLYASKPEYSTRSDVYALGVVMWEMAANCTRPFKDQENDALVALSVSNGSRETFPADTPAEYRECAERCWHRDPARRPAASEVVLIPEEQHEACAEMDATDSDLEPHLTSLNDNQDTEQHVDRLLPTDDDVATHLGLAAKNGSVDAQLSLGWIYEHGHGVDKSDKDAFWWYRLAASQGTAVAQLRVAKMYQQGLGVEASDENALLWYRRASEGGSAEAWYRLGDIYSEGRGVSQDDMEAVKWYRMAANQGHGDAQTTLGQWYSLGREVTQSDDEAIRWLTKAAVLGNASAQRILGLMYEQGRGVEQSDIMAVEWYTKAAEQGEADAQRYLGWMYGNGRGVEQNDVEVVKWYMKAAEQGNPVAQFNLALRYEEGRGVQKSDAEAIKWYRRAAERGEADAQCNLGLMFEQGCGVEQCDVEAVGLYMRAAECGHVTAQFNLSLMYDHGRGVEMDSLKAAEWYGKAAEGGHAAAQFSLGSKYEQGLGVDQSDVEAIKWYTKAARQGSAAAQFSLGWMYERGQGVDQSDVEALRWYMKAADQRHAFAEHNIGWLFNHGRGIDWANDDVVNWFTKLKNQGTVNYRSPPLVNSSE</sequence>
<evidence type="ECO:0000256" key="1">
    <source>
        <dbReference type="ARBA" id="ARBA00038101"/>
    </source>
</evidence>
<dbReference type="Pfam" id="PF07714">
    <property type="entry name" value="PK_Tyr_Ser-Thr"/>
    <property type="match status" value="1"/>
</dbReference>
<evidence type="ECO:0000259" key="2">
    <source>
        <dbReference type="PROSITE" id="PS50011"/>
    </source>
</evidence>
<dbReference type="InterPro" id="IPR006597">
    <property type="entry name" value="Sel1-like"/>
</dbReference>
<name>A0A9P6U983_9FUNG</name>
<dbReference type="GO" id="GO:0005524">
    <property type="term" value="F:ATP binding"/>
    <property type="evidence" value="ECO:0007669"/>
    <property type="project" value="InterPro"/>
</dbReference>
<comment type="caution">
    <text evidence="3">The sequence shown here is derived from an EMBL/GenBank/DDBJ whole genome shotgun (WGS) entry which is preliminary data.</text>
</comment>
<proteinExistence type="inferred from homology"/>
<protein>
    <recommendedName>
        <fullName evidence="2">Protein kinase domain-containing protein</fullName>
    </recommendedName>
</protein>
<comment type="similarity">
    <text evidence="1">Belongs to the sel-1 family.</text>
</comment>
<dbReference type="SMART" id="SM00671">
    <property type="entry name" value="SEL1"/>
    <property type="match status" value="11"/>
</dbReference>
<reference evidence="3" key="1">
    <citation type="journal article" date="2020" name="Fungal Divers.">
        <title>Resolving the Mortierellaceae phylogeny through synthesis of multi-gene phylogenetics and phylogenomics.</title>
        <authorList>
            <person name="Vandepol N."/>
            <person name="Liber J."/>
            <person name="Desiro A."/>
            <person name="Na H."/>
            <person name="Kennedy M."/>
            <person name="Barry K."/>
            <person name="Grigoriev I.V."/>
            <person name="Miller A.N."/>
            <person name="O'Donnell K."/>
            <person name="Stajich J.E."/>
            <person name="Bonito G."/>
        </authorList>
    </citation>
    <scope>NUCLEOTIDE SEQUENCE</scope>
    <source>
        <strain evidence="3">BC1065</strain>
    </source>
</reference>